<feature type="domain" description="Signal transduction histidine kinase subgroup 3 dimerisation and phosphoacceptor" evidence="11">
    <location>
        <begin position="210"/>
        <end position="275"/>
    </location>
</feature>
<keyword evidence="4" id="KW-0808">Transferase</keyword>
<keyword evidence="3" id="KW-0597">Phosphoprotein</keyword>
<dbReference type="AlphaFoldDB" id="A0A401UVS4"/>
<gene>
    <name evidence="12" type="ORF">CTKZ_03510</name>
</gene>
<dbReference type="GO" id="GO:0000155">
    <property type="term" value="F:phosphorelay sensor kinase activity"/>
    <property type="evidence" value="ECO:0007669"/>
    <property type="project" value="InterPro"/>
</dbReference>
<proteinExistence type="predicted"/>
<dbReference type="Gene3D" id="3.30.565.10">
    <property type="entry name" value="Histidine kinase-like ATPase, C-terminal domain"/>
    <property type="match status" value="1"/>
</dbReference>
<reference evidence="12 13" key="1">
    <citation type="submission" date="2018-11" db="EMBL/GenBank/DDBJ databases">
        <title>Draft genome sequence of Cellulomonas takizawaensis strain TKZ-21.</title>
        <authorList>
            <person name="Yamamura H."/>
            <person name="Hayashi T."/>
            <person name="Hamada M."/>
            <person name="Serisawa Y."/>
            <person name="Matsuyama K."/>
            <person name="Nakagawa Y."/>
            <person name="Otoguro M."/>
            <person name="Yanagida F."/>
            <person name="Hayakawa M."/>
        </authorList>
    </citation>
    <scope>NUCLEOTIDE SEQUENCE [LARGE SCALE GENOMIC DNA]</scope>
    <source>
        <strain evidence="12 13">TKZ-21</strain>
    </source>
</reference>
<dbReference type="EMBL" id="BHYL01000029">
    <property type="protein sequence ID" value="GCD18789.1"/>
    <property type="molecule type" value="Genomic_DNA"/>
</dbReference>
<protein>
    <recommendedName>
        <fullName evidence="2">histidine kinase</fullName>
        <ecNumber evidence="2">2.7.13.3</ecNumber>
    </recommendedName>
</protein>
<feature type="region of interest" description="Disordered" evidence="9">
    <location>
        <begin position="417"/>
        <end position="442"/>
    </location>
</feature>
<dbReference type="CDD" id="cd16917">
    <property type="entry name" value="HATPase_UhpB-NarQ-NarX-like"/>
    <property type="match status" value="1"/>
</dbReference>
<keyword evidence="10" id="KW-0472">Membrane</keyword>
<evidence type="ECO:0000256" key="6">
    <source>
        <dbReference type="ARBA" id="ARBA00022777"/>
    </source>
</evidence>
<evidence type="ECO:0000256" key="10">
    <source>
        <dbReference type="SAM" id="Phobius"/>
    </source>
</evidence>
<keyword evidence="7" id="KW-0067">ATP-binding</keyword>
<dbReference type="GO" id="GO:0046983">
    <property type="term" value="F:protein dimerization activity"/>
    <property type="evidence" value="ECO:0007669"/>
    <property type="project" value="InterPro"/>
</dbReference>
<keyword evidence="6" id="KW-0418">Kinase</keyword>
<accession>A0A401UVS4</accession>
<dbReference type="OrthoDB" id="227596at2"/>
<evidence type="ECO:0000313" key="12">
    <source>
        <dbReference type="EMBL" id="GCD18789.1"/>
    </source>
</evidence>
<evidence type="ECO:0000256" key="7">
    <source>
        <dbReference type="ARBA" id="ARBA00022840"/>
    </source>
</evidence>
<evidence type="ECO:0000256" key="4">
    <source>
        <dbReference type="ARBA" id="ARBA00022679"/>
    </source>
</evidence>
<dbReference type="GO" id="GO:0005524">
    <property type="term" value="F:ATP binding"/>
    <property type="evidence" value="ECO:0007669"/>
    <property type="project" value="UniProtKB-KW"/>
</dbReference>
<evidence type="ECO:0000313" key="13">
    <source>
        <dbReference type="Proteomes" id="UP000288246"/>
    </source>
</evidence>
<dbReference type="RefSeq" id="WP_124341342.1">
    <property type="nucleotide sequence ID" value="NZ_BHYL01000029.1"/>
</dbReference>
<dbReference type="InterPro" id="IPR011712">
    <property type="entry name" value="Sig_transdc_His_kin_sub3_dim/P"/>
</dbReference>
<comment type="catalytic activity">
    <reaction evidence="1">
        <text>ATP + protein L-histidine = ADP + protein N-phospho-L-histidine.</text>
        <dbReference type="EC" id="2.7.13.3"/>
    </reaction>
</comment>
<evidence type="ECO:0000256" key="2">
    <source>
        <dbReference type="ARBA" id="ARBA00012438"/>
    </source>
</evidence>
<feature type="transmembrane region" description="Helical" evidence="10">
    <location>
        <begin position="158"/>
        <end position="178"/>
    </location>
</feature>
<feature type="transmembrane region" description="Helical" evidence="10">
    <location>
        <begin position="56"/>
        <end position="72"/>
    </location>
</feature>
<dbReference type="GO" id="GO:0016020">
    <property type="term" value="C:membrane"/>
    <property type="evidence" value="ECO:0007669"/>
    <property type="project" value="InterPro"/>
</dbReference>
<dbReference type="Pfam" id="PF07730">
    <property type="entry name" value="HisKA_3"/>
    <property type="match status" value="1"/>
</dbReference>
<keyword evidence="10" id="KW-0812">Transmembrane</keyword>
<keyword evidence="5" id="KW-0547">Nucleotide-binding</keyword>
<evidence type="ECO:0000256" key="5">
    <source>
        <dbReference type="ARBA" id="ARBA00022741"/>
    </source>
</evidence>
<evidence type="ECO:0000259" key="11">
    <source>
        <dbReference type="Pfam" id="PF07730"/>
    </source>
</evidence>
<organism evidence="12 13">
    <name type="scientific">Cellulomonas algicola</name>
    <dbReference type="NCBI Taxonomy" id="2071633"/>
    <lineage>
        <taxon>Bacteria</taxon>
        <taxon>Bacillati</taxon>
        <taxon>Actinomycetota</taxon>
        <taxon>Actinomycetes</taxon>
        <taxon>Micrococcales</taxon>
        <taxon>Cellulomonadaceae</taxon>
        <taxon>Cellulomonas</taxon>
    </lineage>
</organism>
<dbReference type="PANTHER" id="PTHR24421:SF10">
    <property type="entry name" value="NITRATE_NITRITE SENSOR PROTEIN NARQ"/>
    <property type="match status" value="1"/>
</dbReference>
<feature type="transmembrane region" description="Helical" evidence="10">
    <location>
        <begin position="116"/>
        <end position="138"/>
    </location>
</feature>
<dbReference type="PANTHER" id="PTHR24421">
    <property type="entry name" value="NITRATE/NITRITE SENSOR PROTEIN NARX-RELATED"/>
    <property type="match status" value="1"/>
</dbReference>
<evidence type="ECO:0000256" key="8">
    <source>
        <dbReference type="ARBA" id="ARBA00023012"/>
    </source>
</evidence>
<keyword evidence="10" id="KW-1133">Transmembrane helix</keyword>
<evidence type="ECO:0000256" key="9">
    <source>
        <dbReference type="SAM" id="MobiDB-lite"/>
    </source>
</evidence>
<dbReference type="EC" id="2.7.13.3" evidence="2"/>
<keyword evidence="13" id="KW-1185">Reference proteome</keyword>
<keyword evidence="8" id="KW-0902">Two-component regulatory system</keyword>
<dbReference type="Gene3D" id="1.20.5.1930">
    <property type="match status" value="1"/>
</dbReference>
<comment type="caution">
    <text evidence="12">The sequence shown here is derived from an EMBL/GenBank/DDBJ whole genome shotgun (WGS) entry which is preliminary data.</text>
</comment>
<dbReference type="SUPFAM" id="SSF55874">
    <property type="entry name" value="ATPase domain of HSP90 chaperone/DNA topoisomerase II/histidine kinase"/>
    <property type="match status" value="1"/>
</dbReference>
<name>A0A401UVS4_9CELL</name>
<evidence type="ECO:0000256" key="3">
    <source>
        <dbReference type="ARBA" id="ARBA00022553"/>
    </source>
</evidence>
<evidence type="ECO:0000256" key="1">
    <source>
        <dbReference type="ARBA" id="ARBA00000085"/>
    </source>
</evidence>
<sequence>MHPTAPDPGSTTPDAAVAPTSGDVRDLLLGVAVGLAWCVVVEVLRSSDWWNPRWVSAWWWCGLALAVVVAAWRRHPRATFWGVVVGYPLVYRTGLQSELHLAPLLAAAFVGARAGAVAPVVAAVATVGGTLALLVPGGLAVTHDLDLWLLPWMPLVDVSYSVALATLACAAVVLGAVVHRLERTSADLAARNAELRRLQEVRTERAVLAERTRIARELHDVVAHHVSAIVVRAQAANRVAGRRPEATAEATAWIAGAGKEALTAMRGLVHVLRADDRAAAAPDARDPGTAGSSASAGVSAELAPAPGVDDVARAAQRLREAGVAVDLTLPDHVDLPPDVALAVARIAQEALTNVLLHSRAARAEVRVDARGDALHLLVRDPGPRRAASPSGGHGLVHMRERARACGGRLDAGPADDGGWTVHASFPTTTPDGPDVALTGAAR</sequence>
<dbReference type="InterPro" id="IPR050482">
    <property type="entry name" value="Sensor_HK_TwoCompSys"/>
</dbReference>
<dbReference type="Proteomes" id="UP000288246">
    <property type="component" value="Unassembled WGS sequence"/>
</dbReference>
<dbReference type="InterPro" id="IPR036890">
    <property type="entry name" value="HATPase_C_sf"/>
</dbReference>